<proteinExistence type="predicted"/>
<evidence type="ECO:0000313" key="1">
    <source>
        <dbReference type="EMBL" id="QJW95197.1"/>
    </source>
</evidence>
<gene>
    <name evidence="1" type="ORF">FTUN_2736</name>
</gene>
<dbReference type="AlphaFoldDB" id="A0A6M5YMB6"/>
<evidence type="ECO:0000313" key="2">
    <source>
        <dbReference type="Proteomes" id="UP000503447"/>
    </source>
</evidence>
<name>A0A6M5YMB6_9BACT</name>
<keyword evidence="2" id="KW-1185">Reference proteome</keyword>
<accession>A0A6M5YMB6</accession>
<protein>
    <submittedName>
        <fullName evidence="1">Uncharacterized protein</fullName>
    </submittedName>
</protein>
<dbReference type="KEGG" id="ftj:FTUN_2736"/>
<reference evidence="2" key="1">
    <citation type="submission" date="2020-05" db="EMBL/GenBank/DDBJ databases">
        <title>Frigoriglobus tundricola gen. nov., sp. nov., a psychrotolerant cellulolytic planctomycete of the family Gemmataceae with two divergent copies of 16S rRNA gene.</title>
        <authorList>
            <person name="Kulichevskaya I.S."/>
            <person name="Ivanova A.A."/>
            <person name="Naumoff D.G."/>
            <person name="Beletsky A.V."/>
            <person name="Rijpstra W.I.C."/>
            <person name="Sinninghe Damste J.S."/>
            <person name="Mardanov A.V."/>
            <person name="Ravin N.V."/>
            <person name="Dedysh S.N."/>
        </authorList>
    </citation>
    <scope>NUCLEOTIDE SEQUENCE [LARGE SCALE GENOMIC DNA]</scope>
    <source>
        <strain evidence="2">PL17</strain>
    </source>
</reference>
<dbReference type="EMBL" id="CP053452">
    <property type="protein sequence ID" value="QJW95197.1"/>
    <property type="molecule type" value="Genomic_DNA"/>
</dbReference>
<sequence length="37" mass="4251">MRSVPAESNLFCEKSRRRAFERGKVEQTALVGRNMVP</sequence>
<organism evidence="1 2">
    <name type="scientific">Frigoriglobus tundricola</name>
    <dbReference type="NCBI Taxonomy" id="2774151"/>
    <lineage>
        <taxon>Bacteria</taxon>
        <taxon>Pseudomonadati</taxon>
        <taxon>Planctomycetota</taxon>
        <taxon>Planctomycetia</taxon>
        <taxon>Gemmatales</taxon>
        <taxon>Gemmataceae</taxon>
        <taxon>Frigoriglobus</taxon>
    </lineage>
</organism>
<dbReference type="Proteomes" id="UP000503447">
    <property type="component" value="Chromosome"/>
</dbReference>